<name>A0A0W8FK67_9ZZZZ</name>
<dbReference type="AlphaFoldDB" id="A0A0W8FK67"/>
<gene>
    <name evidence="1" type="ORF">ASZ90_008943</name>
</gene>
<proteinExistence type="predicted"/>
<reference evidence="1" key="1">
    <citation type="journal article" date="2015" name="Proc. Natl. Acad. Sci. U.S.A.">
        <title>Networks of energetic and metabolic interactions define dynamics in microbial communities.</title>
        <authorList>
            <person name="Embree M."/>
            <person name="Liu J.K."/>
            <person name="Al-Bassam M.M."/>
            <person name="Zengler K."/>
        </authorList>
    </citation>
    <scope>NUCLEOTIDE SEQUENCE</scope>
</reference>
<protein>
    <submittedName>
        <fullName evidence="1">Uncharacterized protein</fullName>
    </submittedName>
</protein>
<evidence type="ECO:0000313" key="1">
    <source>
        <dbReference type="EMBL" id="KUG21296.1"/>
    </source>
</evidence>
<accession>A0A0W8FK67</accession>
<organism evidence="1">
    <name type="scientific">hydrocarbon metagenome</name>
    <dbReference type="NCBI Taxonomy" id="938273"/>
    <lineage>
        <taxon>unclassified sequences</taxon>
        <taxon>metagenomes</taxon>
        <taxon>ecological metagenomes</taxon>
    </lineage>
</organism>
<dbReference type="EMBL" id="LNQE01001077">
    <property type="protein sequence ID" value="KUG21296.1"/>
    <property type="molecule type" value="Genomic_DNA"/>
</dbReference>
<comment type="caution">
    <text evidence="1">The sequence shown here is derived from an EMBL/GenBank/DDBJ whole genome shotgun (WGS) entry which is preliminary data.</text>
</comment>
<sequence>MSGNGFLPARILPPAITRMASPIGGQTLFRVDILSAGIVLAGRWSAVPH</sequence>